<reference evidence="1" key="1">
    <citation type="submission" date="2013-12" db="EMBL/GenBank/DDBJ databases">
        <title>The Genome Sequence of Aphanomyces invadans NJM9701.</title>
        <authorList>
            <consortium name="The Broad Institute Genomics Platform"/>
            <person name="Russ C."/>
            <person name="Tyler B."/>
            <person name="van West P."/>
            <person name="Dieguez-Uribeondo J."/>
            <person name="Young S.K."/>
            <person name="Zeng Q."/>
            <person name="Gargeya S."/>
            <person name="Fitzgerald M."/>
            <person name="Abouelleil A."/>
            <person name="Alvarado L."/>
            <person name="Chapman S.B."/>
            <person name="Gainer-Dewar J."/>
            <person name="Goldberg J."/>
            <person name="Griggs A."/>
            <person name="Gujja S."/>
            <person name="Hansen M."/>
            <person name="Howarth C."/>
            <person name="Imamovic A."/>
            <person name="Ireland A."/>
            <person name="Larimer J."/>
            <person name="McCowan C."/>
            <person name="Murphy C."/>
            <person name="Pearson M."/>
            <person name="Poon T.W."/>
            <person name="Priest M."/>
            <person name="Roberts A."/>
            <person name="Saif S."/>
            <person name="Shea T."/>
            <person name="Sykes S."/>
            <person name="Wortman J."/>
            <person name="Nusbaum C."/>
            <person name="Birren B."/>
        </authorList>
    </citation>
    <scope>NUCLEOTIDE SEQUENCE [LARGE SCALE GENOMIC DNA]</scope>
    <source>
        <strain evidence="1">NJM9701</strain>
    </source>
</reference>
<dbReference type="AlphaFoldDB" id="A0A024UHF2"/>
<sequence>MERLQGEVDNLTTDVARLEVRVRSCKAALPRSLHTFDPECKVVSEYFRVFAHSSRHSLQVDFLHGIMSDAMAFYSHVGLDSLIAQWTFVPLRSRGRWLAIFYLLLYRHTIEALCHSLRLVDATLVAGPDCGGRLRAALCVGENMKNP</sequence>
<gene>
    <name evidence="1" type="ORF">H310_04250</name>
</gene>
<proteinExistence type="predicted"/>
<organism evidence="1">
    <name type="scientific">Aphanomyces invadans</name>
    <dbReference type="NCBI Taxonomy" id="157072"/>
    <lineage>
        <taxon>Eukaryota</taxon>
        <taxon>Sar</taxon>
        <taxon>Stramenopiles</taxon>
        <taxon>Oomycota</taxon>
        <taxon>Saprolegniomycetes</taxon>
        <taxon>Saprolegniales</taxon>
        <taxon>Verrucalvaceae</taxon>
        <taxon>Aphanomyces</taxon>
    </lineage>
</organism>
<dbReference type="GeneID" id="20081300"/>
<accession>A0A024UHF2</accession>
<dbReference type="RefSeq" id="XP_008866735.1">
    <property type="nucleotide sequence ID" value="XM_008868513.1"/>
</dbReference>
<name>A0A024UHF2_9STRA</name>
<dbReference type="EMBL" id="KI913957">
    <property type="protein sequence ID" value="ETW05297.1"/>
    <property type="molecule type" value="Genomic_DNA"/>
</dbReference>
<protein>
    <submittedName>
        <fullName evidence="1">Uncharacterized protein</fullName>
    </submittedName>
</protein>
<dbReference type="VEuPathDB" id="FungiDB:H310_04250"/>
<dbReference type="OrthoDB" id="73862at2759"/>
<evidence type="ECO:0000313" key="1">
    <source>
        <dbReference type="EMBL" id="ETW05297.1"/>
    </source>
</evidence>